<gene>
    <name evidence="1" type="ORF">IAC18_00380</name>
</gene>
<sequence length="107" mass="11997">MERLTTLSASGEYASGRAQGELLAELGRYEDFAESVEAELELVRLNLGDLKAAGRQRSATYTMLMGSKYMLEEMQKRLAEPPKETAARLENLRRLIDGDDGIRDVEE</sequence>
<evidence type="ECO:0000313" key="1">
    <source>
        <dbReference type="EMBL" id="HIS65992.1"/>
    </source>
</evidence>
<proteinExistence type="predicted"/>
<dbReference type="EMBL" id="DVJK01000012">
    <property type="protein sequence ID" value="HIS65992.1"/>
    <property type="molecule type" value="Genomic_DNA"/>
</dbReference>
<reference evidence="1" key="1">
    <citation type="submission" date="2020-10" db="EMBL/GenBank/DDBJ databases">
        <authorList>
            <person name="Gilroy R."/>
        </authorList>
    </citation>
    <scope>NUCLEOTIDE SEQUENCE</scope>
    <source>
        <strain evidence="1">ChiHjej10B9-9673</strain>
    </source>
</reference>
<accession>A0A9D1JUC1</accession>
<protein>
    <submittedName>
        <fullName evidence="1">Uncharacterized protein</fullName>
    </submittedName>
</protein>
<evidence type="ECO:0000313" key="2">
    <source>
        <dbReference type="Proteomes" id="UP000824001"/>
    </source>
</evidence>
<comment type="caution">
    <text evidence="1">The sequence shown here is derived from an EMBL/GenBank/DDBJ whole genome shotgun (WGS) entry which is preliminary data.</text>
</comment>
<reference evidence="1" key="2">
    <citation type="journal article" date="2021" name="PeerJ">
        <title>Extensive microbial diversity within the chicken gut microbiome revealed by metagenomics and culture.</title>
        <authorList>
            <person name="Gilroy R."/>
            <person name="Ravi A."/>
            <person name="Getino M."/>
            <person name="Pursley I."/>
            <person name="Horton D.L."/>
            <person name="Alikhan N.F."/>
            <person name="Baker D."/>
            <person name="Gharbi K."/>
            <person name="Hall N."/>
            <person name="Watson M."/>
            <person name="Adriaenssens E.M."/>
            <person name="Foster-Nyarko E."/>
            <person name="Jarju S."/>
            <person name="Secka A."/>
            <person name="Antonio M."/>
            <person name="Oren A."/>
            <person name="Chaudhuri R.R."/>
            <person name="La Ragione R."/>
            <person name="Hildebrand F."/>
            <person name="Pallen M.J."/>
        </authorList>
    </citation>
    <scope>NUCLEOTIDE SEQUENCE</scope>
    <source>
        <strain evidence="1">ChiHjej10B9-9673</strain>
    </source>
</reference>
<dbReference type="Proteomes" id="UP000824001">
    <property type="component" value="Unassembled WGS sequence"/>
</dbReference>
<organism evidence="1 2">
    <name type="scientific">Candidatus Scatomorpha merdipullorum</name>
    <dbReference type="NCBI Taxonomy" id="2840927"/>
    <lineage>
        <taxon>Bacteria</taxon>
        <taxon>Bacillati</taxon>
        <taxon>Bacillota</taxon>
        <taxon>Clostridia</taxon>
        <taxon>Eubacteriales</taxon>
        <taxon>Candidatus Scatomorpha</taxon>
    </lineage>
</organism>
<name>A0A9D1JUC1_9FIRM</name>
<dbReference type="AlphaFoldDB" id="A0A9D1JUC1"/>